<evidence type="ECO:0000259" key="2">
    <source>
        <dbReference type="Pfam" id="PF16033"/>
    </source>
</evidence>
<accession>A0A8J2M6N9</accession>
<evidence type="ECO:0000313" key="4">
    <source>
        <dbReference type="Proteomes" id="UP000708208"/>
    </source>
</evidence>
<evidence type="ECO:0000313" key="3">
    <source>
        <dbReference type="EMBL" id="CAG7833886.1"/>
    </source>
</evidence>
<keyword evidence="4" id="KW-1185">Reference proteome</keyword>
<dbReference type="Pfam" id="PF16033">
    <property type="entry name" value="DUF4789"/>
    <property type="match status" value="1"/>
</dbReference>
<reference evidence="3" key="1">
    <citation type="submission" date="2021-06" db="EMBL/GenBank/DDBJ databases">
        <authorList>
            <person name="Hodson N. C."/>
            <person name="Mongue J. A."/>
            <person name="Jaron S. K."/>
        </authorList>
    </citation>
    <scope>NUCLEOTIDE SEQUENCE</scope>
</reference>
<feature type="chain" id="PRO_5035222879" description="DUF4789 domain-containing protein" evidence="1">
    <location>
        <begin position="26"/>
        <end position="232"/>
    </location>
</feature>
<name>A0A8J2M6N9_9HEXA</name>
<dbReference type="Proteomes" id="UP000708208">
    <property type="component" value="Unassembled WGS sequence"/>
</dbReference>
<evidence type="ECO:0000256" key="1">
    <source>
        <dbReference type="SAM" id="SignalP"/>
    </source>
</evidence>
<gene>
    <name evidence="3" type="ORF">AFUS01_LOCUS43457</name>
</gene>
<keyword evidence="1" id="KW-0732">Signal</keyword>
<organism evidence="3 4">
    <name type="scientific">Allacma fusca</name>
    <dbReference type="NCBI Taxonomy" id="39272"/>
    <lineage>
        <taxon>Eukaryota</taxon>
        <taxon>Metazoa</taxon>
        <taxon>Ecdysozoa</taxon>
        <taxon>Arthropoda</taxon>
        <taxon>Hexapoda</taxon>
        <taxon>Collembola</taxon>
        <taxon>Symphypleona</taxon>
        <taxon>Sminthuridae</taxon>
        <taxon>Allacma</taxon>
    </lineage>
</organism>
<proteinExistence type="predicted"/>
<sequence>MEASTILKLLFELYLVIIIAENCFCKPPKPKPLSPATNSTQKGPCSLPHEFYYNETKHCYLVDSFSQGPCGEQMTLIEEPGTPFGKCACKKPLSGVGGCEGRPLLFWPETSRCYHIFEQGPCKDNEWLVVDAKNVTMCQPNPCSSNHQQQPENNENTFTFSHNGKCYDTKTQAFCNAHEKVYFTGSSFEPICSVGARACFVSFSVSTISRLNCADGTVRDSTGGCSPLANFR</sequence>
<dbReference type="InterPro" id="IPR031993">
    <property type="entry name" value="DUF4789"/>
</dbReference>
<dbReference type="AlphaFoldDB" id="A0A8J2M6N9"/>
<dbReference type="PANTHER" id="PTHR21177:SF4">
    <property type="entry name" value="IP06524P"/>
    <property type="match status" value="1"/>
</dbReference>
<feature type="domain" description="DUF4789" evidence="2">
    <location>
        <begin position="87"/>
        <end position="175"/>
    </location>
</feature>
<dbReference type="PANTHER" id="PTHR21177">
    <property type="entry name" value="IP06524P-RELATED"/>
    <property type="match status" value="1"/>
</dbReference>
<comment type="caution">
    <text evidence="3">The sequence shown here is derived from an EMBL/GenBank/DDBJ whole genome shotgun (WGS) entry which is preliminary data.</text>
</comment>
<protein>
    <recommendedName>
        <fullName evidence="2">DUF4789 domain-containing protein</fullName>
    </recommendedName>
</protein>
<dbReference type="EMBL" id="CAJVCH010570049">
    <property type="protein sequence ID" value="CAG7833886.1"/>
    <property type="molecule type" value="Genomic_DNA"/>
</dbReference>
<feature type="signal peptide" evidence="1">
    <location>
        <begin position="1"/>
        <end position="25"/>
    </location>
</feature>
<dbReference type="OrthoDB" id="6328618at2759"/>